<evidence type="ECO:0000313" key="11">
    <source>
        <dbReference type="EMBL" id="PIN15865.1"/>
    </source>
</evidence>
<gene>
    <name evidence="11" type="ORF">CDL12_11488</name>
</gene>
<dbReference type="EMBL" id="NKXS01002001">
    <property type="protein sequence ID" value="PIN15865.1"/>
    <property type="molecule type" value="Genomic_DNA"/>
</dbReference>
<accession>A0A2G9HEB3</accession>
<comment type="similarity">
    <text evidence="2">Belongs to the AP2/ERF transcription factor family. RAV subfamily.</text>
</comment>
<keyword evidence="7" id="KW-0539">Nucleus</keyword>
<dbReference type="Gene3D" id="2.40.330.10">
    <property type="entry name" value="DNA-binding pseudobarrel domain"/>
    <property type="match status" value="1"/>
</dbReference>
<dbReference type="PANTHER" id="PTHR31140">
    <property type="entry name" value="B3 DOMAIN-CONTAINING TRANSCRIPTION FACTOR ABI3"/>
    <property type="match status" value="1"/>
</dbReference>
<dbReference type="InterPro" id="IPR036955">
    <property type="entry name" value="AP2/ERF_dom_sf"/>
</dbReference>
<protein>
    <recommendedName>
        <fullName evidence="13">AP2/ERF and B3 domain-containing transcription factor</fullName>
    </recommendedName>
</protein>
<feature type="domain" description="TF-B3" evidence="9">
    <location>
        <begin position="158"/>
        <end position="264"/>
    </location>
</feature>
<proteinExistence type="inferred from homology"/>
<dbReference type="InterPro" id="IPR044800">
    <property type="entry name" value="LEC2-like"/>
</dbReference>
<feature type="domain" description="AP2/ERF" evidence="10">
    <location>
        <begin position="39"/>
        <end position="94"/>
    </location>
</feature>
<dbReference type="SUPFAM" id="SSF101936">
    <property type="entry name" value="DNA-binding pseudobarrel domain"/>
    <property type="match status" value="1"/>
</dbReference>
<dbReference type="Pfam" id="PF02362">
    <property type="entry name" value="B3"/>
    <property type="match status" value="1"/>
</dbReference>
<keyword evidence="6" id="KW-0804">Transcription</keyword>
<evidence type="ECO:0008006" key="13">
    <source>
        <dbReference type="Google" id="ProtNLM"/>
    </source>
</evidence>
<dbReference type="CDD" id="cd10017">
    <property type="entry name" value="B3_DNA"/>
    <property type="match status" value="1"/>
</dbReference>
<dbReference type="GO" id="GO:0009873">
    <property type="term" value="P:ethylene-activated signaling pathway"/>
    <property type="evidence" value="ECO:0007669"/>
    <property type="project" value="UniProtKB-KW"/>
</dbReference>
<comment type="subcellular location">
    <subcellularLocation>
        <location evidence="1">Nucleus</location>
    </subcellularLocation>
</comment>
<dbReference type="GO" id="GO:0003700">
    <property type="term" value="F:DNA-binding transcription factor activity"/>
    <property type="evidence" value="ECO:0007669"/>
    <property type="project" value="InterPro"/>
</dbReference>
<evidence type="ECO:0000259" key="9">
    <source>
        <dbReference type="PROSITE" id="PS50863"/>
    </source>
</evidence>
<dbReference type="InterPro" id="IPR016177">
    <property type="entry name" value="DNA-bd_dom_sf"/>
</dbReference>
<dbReference type="SUPFAM" id="SSF54171">
    <property type="entry name" value="DNA-binding domain"/>
    <property type="match status" value="1"/>
</dbReference>
<reference evidence="12" key="1">
    <citation type="journal article" date="2018" name="Gigascience">
        <title>Genome assembly of the Pink Ipe (Handroanthus impetiginosus, Bignoniaceae), a highly valued, ecologically keystone Neotropical timber forest tree.</title>
        <authorList>
            <person name="Silva-Junior O.B."/>
            <person name="Grattapaglia D."/>
            <person name="Novaes E."/>
            <person name="Collevatti R.G."/>
        </authorList>
    </citation>
    <scope>NUCLEOTIDE SEQUENCE [LARGE SCALE GENOMIC DNA]</scope>
    <source>
        <strain evidence="12">cv. UFG-1</strain>
    </source>
</reference>
<evidence type="ECO:0000256" key="7">
    <source>
        <dbReference type="ARBA" id="ARBA00023242"/>
    </source>
</evidence>
<dbReference type="CDD" id="cd00018">
    <property type="entry name" value="AP2"/>
    <property type="match status" value="1"/>
</dbReference>
<dbReference type="InterPro" id="IPR003340">
    <property type="entry name" value="B3_DNA-bd"/>
</dbReference>
<dbReference type="STRING" id="429701.A0A2G9HEB3"/>
<dbReference type="PROSITE" id="PS51032">
    <property type="entry name" value="AP2_ERF"/>
    <property type="match status" value="1"/>
</dbReference>
<dbReference type="PANTHER" id="PTHR31140:SF58">
    <property type="entry name" value="DNA-BINDING PROTEIN RAV1"/>
    <property type="match status" value="1"/>
</dbReference>
<name>A0A2G9HEB3_9LAMI</name>
<dbReference type="FunFam" id="3.30.730.10:FF:000008">
    <property type="entry name" value="AP2 domain-containing protein RAP2.8"/>
    <property type="match status" value="1"/>
</dbReference>
<keyword evidence="12" id="KW-1185">Reference proteome</keyword>
<evidence type="ECO:0000256" key="6">
    <source>
        <dbReference type="ARBA" id="ARBA00023163"/>
    </source>
</evidence>
<evidence type="ECO:0000256" key="3">
    <source>
        <dbReference type="ARBA" id="ARBA00022745"/>
    </source>
</evidence>
<evidence type="ECO:0000256" key="4">
    <source>
        <dbReference type="ARBA" id="ARBA00023015"/>
    </source>
</evidence>
<sequence length="341" mass="38609">MEEASILSGATTQRSHEVSDSNSSIHQFPVKNPTASSSRFKGVVNQLNGHWGAQIYANHQRIWLGTFKSEEEAAKAYDTAAIKLRNGEAHRNFPWNHMSVQEPKFQSLFSTEAILCMIRDGSYATKFSDYLMAQIRQGHSHSLTNFNAPSGIKLRHLFEKELTPSDVSKLNRLVIPKRCAVMYFPQFPDQSGGIVDDMELVFYDQTMRVWKFRYCYWKSSQSFVFTRGWNRFTKEKGLKARDRVIFSAGECGDGSNEVQKMCMIDVSYYNGTVVEGNGEEVEFPINGHRAESENAYLLAELGRHENENEDENGRGEVDINVGTSSTNAKKKGLKLFGVQIV</sequence>
<dbReference type="GO" id="GO:0003677">
    <property type="term" value="F:DNA binding"/>
    <property type="evidence" value="ECO:0007669"/>
    <property type="project" value="UniProtKB-KW"/>
</dbReference>
<dbReference type="SMART" id="SM00380">
    <property type="entry name" value="AP2"/>
    <property type="match status" value="1"/>
</dbReference>
<dbReference type="SMART" id="SM01019">
    <property type="entry name" value="B3"/>
    <property type="match status" value="1"/>
</dbReference>
<evidence type="ECO:0000256" key="1">
    <source>
        <dbReference type="ARBA" id="ARBA00004123"/>
    </source>
</evidence>
<keyword evidence="3" id="KW-0936">Ethylene signaling pathway</keyword>
<keyword evidence="5" id="KW-0238">DNA-binding</keyword>
<dbReference type="Gene3D" id="3.30.730.10">
    <property type="entry name" value="AP2/ERF domain"/>
    <property type="match status" value="1"/>
</dbReference>
<dbReference type="Proteomes" id="UP000231279">
    <property type="component" value="Unassembled WGS sequence"/>
</dbReference>
<organism evidence="11 12">
    <name type="scientific">Handroanthus impetiginosus</name>
    <dbReference type="NCBI Taxonomy" id="429701"/>
    <lineage>
        <taxon>Eukaryota</taxon>
        <taxon>Viridiplantae</taxon>
        <taxon>Streptophyta</taxon>
        <taxon>Embryophyta</taxon>
        <taxon>Tracheophyta</taxon>
        <taxon>Spermatophyta</taxon>
        <taxon>Magnoliopsida</taxon>
        <taxon>eudicotyledons</taxon>
        <taxon>Gunneridae</taxon>
        <taxon>Pentapetalae</taxon>
        <taxon>asterids</taxon>
        <taxon>lamiids</taxon>
        <taxon>Lamiales</taxon>
        <taxon>Bignoniaceae</taxon>
        <taxon>Crescentiina</taxon>
        <taxon>Tabebuia alliance</taxon>
        <taxon>Handroanthus</taxon>
    </lineage>
</organism>
<comment type="caution">
    <text evidence="11">The sequence shown here is derived from an EMBL/GenBank/DDBJ whole genome shotgun (WGS) entry which is preliminary data.</text>
</comment>
<evidence type="ECO:0000313" key="12">
    <source>
        <dbReference type="Proteomes" id="UP000231279"/>
    </source>
</evidence>
<dbReference type="InterPro" id="IPR015300">
    <property type="entry name" value="DNA-bd_pseudobarrel_sf"/>
</dbReference>
<evidence type="ECO:0000256" key="8">
    <source>
        <dbReference type="SAM" id="MobiDB-lite"/>
    </source>
</evidence>
<evidence type="ECO:0000256" key="5">
    <source>
        <dbReference type="ARBA" id="ARBA00023125"/>
    </source>
</evidence>
<dbReference type="AlphaFoldDB" id="A0A2G9HEB3"/>
<evidence type="ECO:0000256" key="2">
    <source>
        <dbReference type="ARBA" id="ARBA00009089"/>
    </source>
</evidence>
<evidence type="ECO:0000259" key="10">
    <source>
        <dbReference type="PROSITE" id="PS51032"/>
    </source>
</evidence>
<dbReference type="InterPro" id="IPR001471">
    <property type="entry name" value="AP2/ERF_dom"/>
</dbReference>
<dbReference type="GO" id="GO:0005634">
    <property type="term" value="C:nucleus"/>
    <property type="evidence" value="ECO:0007669"/>
    <property type="project" value="UniProtKB-SubCell"/>
</dbReference>
<dbReference type="OrthoDB" id="2020802at2759"/>
<feature type="region of interest" description="Disordered" evidence="8">
    <location>
        <begin position="1"/>
        <end position="35"/>
    </location>
</feature>
<keyword evidence="4" id="KW-0805">Transcription regulation</keyword>
<dbReference type="PROSITE" id="PS50863">
    <property type="entry name" value="B3"/>
    <property type="match status" value="1"/>
</dbReference>